<evidence type="ECO:0000256" key="1">
    <source>
        <dbReference type="SAM" id="Coils"/>
    </source>
</evidence>
<feature type="domain" description="BEN" evidence="3">
    <location>
        <begin position="248"/>
        <end position="346"/>
    </location>
</feature>
<sequence length="347" mass="38923">MAGIGCSLFVLVKWVNEEDMWDVLPIKNAVGVITEIDLRDATGCGHGRNSQRVFEFYWRRGREAAPCTILAYGRQKEMEKKLEMERTKNDGGTSESSISVREEELGVGRRKTRKPARLESDPDFEEFEQPAKKKQKAPVATHAILDELQRRQVRNQEEELAHKPDCRCAKYDSLRAKYKELKAERTRLSAEVAELSKFKELHTVVDQLKVLCSNATYTLASEKNDGDTSFSDSTPVKKPSSKSKVDIGYGVLMDKGQLLTVVQGSDTATKLARNLFSALFSRDEVMGKSLTGKKSNAHQDKGPKEALDPARVKALLDYTLKRFPSASGVLLRQSLANKVKELSKPRD</sequence>
<organism evidence="4 5">
    <name type="scientific">Acanthaster planci</name>
    <name type="common">Crown-of-thorns starfish</name>
    <dbReference type="NCBI Taxonomy" id="133434"/>
    <lineage>
        <taxon>Eukaryota</taxon>
        <taxon>Metazoa</taxon>
        <taxon>Echinodermata</taxon>
        <taxon>Eleutherozoa</taxon>
        <taxon>Asterozoa</taxon>
        <taxon>Asteroidea</taxon>
        <taxon>Valvatacea</taxon>
        <taxon>Valvatida</taxon>
        <taxon>Acanthasteridae</taxon>
        <taxon>Acanthaster</taxon>
    </lineage>
</organism>
<dbReference type="GeneID" id="110990826"/>
<dbReference type="Proteomes" id="UP000694845">
    <property type="component" value="Unplaced"/>
</dbReference>
<dbReference type="Gene3D" id="1.10.10.2590">
    <property type="entry name" value="BEN domain"/>
    <property type="match status" value="1"/>
</dbReference>
<feature type="region of interest" description="Disordered" evidence="2">
    <location>
        <begin position="81"/>
        <end position="139"/>
    </location>
</feature>
<accession>A0A8B8A1I8</accession>
<dbReference type="OrthoDB" id="6498262at2759"/>
<dbReference type="Pfam" id="PF10523">
    <property type="entry name" value="BEN"/>
    <property type="match status" value="1"/>
</dbReference>
<keyword evidence="1" id="KW-0175">Coiled coil</keyword>
<dbReference type="AlphaFoldDB" id="A0A8B8A1I8"/>
<dbReference type="GO" id="GO:0003677">
    <property type="term" value="F:DNA binding"/>
    <property type="evidence" value="ECO:0007669"/>
    <property type="project" value="InterPro"/>
</dbReference>
<feature type="compositionally biased region" description="Polar residues" evidence="2">
    <location>
        <begin position="90"/>
        <end position="99"/>
    </location>
</feature>
<proteinExistence type="predicted"/>
<dbReference type="OMA" id="EAAPCTI"/>
<evidence type="ECO:0000313" key="4">
    <source>
        <dbReference type="Proteomes" id="UP000694845"/>
    </source>
</evidence>
<keyword evidence="4" id="KW-1185">Reference proteome</keyword>
<evidence type="ECO:0000313" key="5">
    <source>
        <dbReference type="RefSeq" id="XP_022111613.1"/>
    </source>
</evidence>
<gene>
    <name evidence="5" type="primary">LOC110990826</name>
</gene>
<dbReference type="PROSITE" id="PS51457">
    <property type="entry name" value="BEN"/>
    <property type="match status" value="1"/>
</dbReference>
<evidence type="ECO:0000259" key="3">
    <source>
        <dbReference type="PROSITE" id="PS51457"/>
    </source>
</evidence>
<feature type="coiled-coil region" evidence="1">
    <location>
        <begin position="171"/>
        <end position="198"/>
    </location>
</feature>
<dbReference type="SMART" id="SM01025">
    <property type="entry name" value="BEN"/>
    <property type="match status" value="1"/>
</dbReference>
<protein>
    <submittedName>
        <fullName evidence="5">Uncharacterized protein LOC110990826</fullName>
    </submittedName>
</protein>
<dbReference type="KEGG" id="aplc:110990826"/>
<reference evidence="5" key="1">
    <citation type="submission" date="2025-08" db="UniProtKB">
        <authorList>
            <consortium name="RefSeq"/>
        </authorList>
    </citation>
    <scope>IDENTIFICATION</scope>
</reference>
<evidence type="ECO:0000256" key="2">
    <source>
        <dbReference type="SAM" id="MobiDB-lite"/>
    </source>
</evidence>
<dbReference type="RefSeq" id="XP_022111613.1">
    <property type="nucleotide sequence ID" value="XM_022255921.1"/>
</dbReference>
<name>A0A8B8A1I8_ACAPL</name>
<dbReference type="InterPro" id="IPR018379">
    <property type="entry name" value="BEN_domain"/>
</dbReference>